<proteinExistence type="inferred from homology"/>
<dbReference type="InterPro" id="IPR000259">
    <property type="entry name" value="Adhesion_dom_fimbrial"/>
</dbReference>
<dbReference type="EMBL" id="CP098827">
    <property type="protein sequence ID" value="XBO72158.1"/>
    <property type="molecule type" value="Genomic_DNA"/>
</dbReference>
<feature type="signal peptide" evidence="5">
    <location>
        <begin position="1"/>
        <end position="25"/>
    </location>
</feature>
<evidence type="ECO:0000256" key="4">
    <source>
        <dbReference type="ARBA" id="ARBA00023263"/>
    </source>
</evidence>
<organism evidence="7">
    <name type="scientific">Halomonas sp. RT37</name>
    <dbReference type="NCBI Taxonomy" id="2950872"/>
    <lineage>
        <taxon>Bacteria</taxon>
        <taxon>Pseudomonadati</taxon>
        <taxon>Pseudomonadota</taxon>
        <taxon>Gammaproteobacteria</taxon>
        <taxon>Oceanospirillales</taxon>
        <taxon>Halomonadaceae</taxon>
        <taxon>Halomonas</taxon>
    </lineage>
</organism>
<dbReference type="SUPFAM" id="SSF49401">
    <property type="entry name" value="Bacterial adhesins"/>
    <property type="match status" value="1"/>
</dbReference>
<dbReference type="PANTHER" id="PTHR33420:SF3">
    <property type="entry name" value="FIMBRIAL SUBUNIT ELFA"/>
    <property type="match status" value="1"/>
</dbReference>
<dbReference type="GO" id="GO:0009289">
    <property type="term" value="C:pilus"/>
    <property type="evidence" value="ECO:0007669"/>
    <property type="project" value="UniProtKB-SubCell"/>
</dbReference>
<evidence type="ECO:0000256" key="5">
    <source>
        <dbReference type="SAM" id="SignalP"/>
    </source>
</evidence>
<dbReference type="Pfam" id="PF00419">
    <property type="entry name" value="Fimbrial"/>
    <property type="match status" value="1"/>
</dbReference>
<evidence type="ECO:0000259" key="6">
    <source>
        <dbReference type="Pfam" id="PF00419"/>
    </source>
</evidence>
<dbReference type="InterPro" id="IPR050263">
    <property type="entry name" value="Bact_Fimbrial_Adh_Pro"/>
</dbReference>
<dbReference type="RefSeq" id="WP_348827721.1">
    <property type="nucleotide sequence ID" value="NZ_CP098827.1"/>
</dbReference>
<protein>
    <submittedName>
        <fullName evidence="7">Type 1 fimbrial protein</fullName>
    </submittedName>
</protein>
<evidence type="ECO:0000256" key="3">
    <source>
        <dbReference type="ARBA" id="ARBA00022729"/>
    </source>
</evidence>
<dbReference type="GO" id="GO:0043709">
    <property type="term" value="P:cell adhesion involved in single-species biofilm formation"/>
    <property type="evidence" value="ECO:0007669"/>
    <property type="project" value="TreeGrafter"/>
</dbReference>
<evidence type="ECO:0000313" key="7">
    <source>
        <dbReference type="EMBL" id="XBO72158.1"/>
    </source>
</evidence>
<keyword evidence="4" id="KW-0281">Fimbrium</keyword>
<comment type="subcellular location">
    <subcellularLocation>
        <location evidence="1">Fimbrium</location>
    </subcellularLocation>
</comment>
<sequence length="180" mass="18434">MPVRHFSIARLSLVALLLAGTSTQAADGTISFTGEIVAANCTIPTAATTVTLPKVSTSAFGASGTRAGQKAFQLVLKCAAGTTGRNKVSVRFTGDDTQVDPVTGLFLLTSDSTAKDVGVAVYDANDDWVKAADNDSTPPVDIVAGDDTTVISLSAWYQSTAATVTAGTVKASGNIEIVYQ</sequence>
<dbReference type="Gene3D" id="2.60.40.1090">
    <property type="entry name" value="Fimbrial-type adhesion domain"/>
    <property type="match status" value="1"/>
</dbReference>
<feature type="domain" description="Fimbrial-type adhesion" evidence="6">
    <location>
        <begin position="30"/>
        <end position="180"/>
    </location>
</feature>
<comment type="similarity">
    <text evidence="2">Belongs to the fimbrial protein family.</text>
</comment>
<feature type="chain" id="PRO_5043459254" evidence="5">
    <location>
        <begin position="26"/>
        <end position="180"/>
    </location>
</feature>
<dbReference type="AlphaFoldDB" id="A0AAU7KLX1"/>
<evidence type="ECO:0000256" key="1">
    <source>
        <dbReference type="ARBA" id="ARBA00004561"/>
    </source>
</evidence>
<accession>A0AAU7KLX1</accession>
<dbReference type="InterPro" id="IPR008966">
    <property type="entry name" value="Adhesion_dom_sf"/>
</dbReference>
<dbReference type="InterPro" id="IPR036937">
    <property type="entry name" value="Adhesion_dom_fimbrial_sf"/>
</dbReference>
<keyword evidence="3 5" id="KW-0732">Signal</keyword>
<dbReference type="PANTHER" id="PTHR33420">
    <property type="entry name" value="FIMBRIAL SUBUNIT ELFA-RELATED"/>
    <property type="match status" value="1"/>
</dbReference>
<reference evidence="7" key="1">
    <citation type="submission" date="2022-06" db="EMBL/GenBank/DDBJ databases">
        <title>A novel DMS-producing enzyme.</title>
        <authorList>
            <person name="Zhang Y."/>
        </authorList>
    </citation>
    <scope>NUCLEOTIDE SEQUENCE</scope>
    <source>
        <strain evidence="7">RT37</strain>
    </source>
</reference>
<name>A0AAU7KLX1_9GAMM</name>
<gene>
    <name evidence="7" type="ORF">NFG58_05460</name>
</gene>
<evidence type="ECO:0000256" key="2">
    <source>
        <dbReference type="ARBA" id="ARBA00006671"/>
    </source>
</evidence>